<comment type="caution">
    <text evidence="3">The sequence shown here is derived from an EMBL/GenBank/DDBJ whole genome shotgun (WGS) entry which is preliminary data.</text>
</comment>
<reference evidence="3" key="1">
    <citation type="submission" date="2015-10" db="EMBL/GenBank/DDBJ databases">
        <title>Draft genome sequence of Salegentibacter mishustinae KCTC 12263.</title>
        <authorList>
            <person name="Lin W."/>
            <person name="Zheng Q."/>
        </authorList>
    </citation>
    <scope>NUCLEOTIDE SEQUENCE [LARGE SCALE GENOMIC DNA]</scope>
    <source>
        <strain evidence="3">KCTC 12263</strain>
    </source>
</reference>
<evidence type="ECO:0000313" key="4">
    <source>
        <dbReference type="Proteomes" id="UP000051643"/>
    </source>
</evidence>
<evidence type="ECO:0000313" key="3">
    <source>
        <dbReference type="EMBL" id="KRG28864.1"/>
    </source>
</evidence>
<accession>A0A0Q9Z7F9</accession>
<dbReference type="InterPro" id="IPR008928">
    <property type="entry name" value="6-hairpin_glycosidase_sf"/>
</dbReference>
<dbReference type="STRING" id="270918.APR42_16590"/>
<name>A0A0Q9Z7F9_9FLAO</name>
<protein>
    <submittedName>
        <fullName evidence="3">N-acylglucosamine 2-epimerase</fullName>
    </submittedName>
</protein>
<evidence type="ECO:0000256" key="2">
    <source>
        <dbReference type="ARBA" id="ARBA00023235"/>
    </source>
</evidence>
<dbReference type="GO" id="GO:0005975">
    <property type="term" value="P:carbohydrate metabolic process"/>
    <property type="evidence" value="ECO:0007669"/>
    <property type="project" value="InterPro"/>
</dbReference>
<dbReference type="OrthoDB" id="618431at2"/>
<dbReference type="GO" id="GO:0016853">
    <property type="term" value="F:isomerase activity"/>
    <property type="evidence" value="ECO:0007669"/>
    <property type="project" value="UniProtKB-KW"/>
</dbReference>
<evidence type="ECO:0000256" key="1">
    <source>
        <dbReference type="ARBA" id="ARBA00008558"/>
    </source>
</evidence>
<dbReference type="InterPro" id="IPR012341">
    <property type="entry name" value="6hp_glycosidase-like_sf"/>
</dbReference>
<dbReference type="PANTHER" id="PTHR15108">
    <property type="entry name" value="N-ACYLGLUCOSAMINE-2-EPIMERASE"/>
    <property type="match status" value="1"/>
</dbReference>
<gene>
    <name evidence="3" type="ORF">APR42_16590</name>
</gene>
<dbReference type="PROSITE" id="PS51257">
    <property type="entry name" value="PROKAR_LIPOPROTEIN"/>
    <property type="match status" value="1"/>
</dbReference>
<dbReference type="Proteomes" id="UP000051643">
    <property type="component" value="Unassembled WGS sequence"/>
</dbReference>
<organism evidence="3 4">
    <name type="scientific">Salegentibacter mishustinae</name>
    <dbReference type="NCBI Taxonomy" id="270918"/>
    <lineage>
        <taxon>Bacteria</taxon>
        <taxon>Pseudomonadati</taxon>
        <taxon>Bacteroidota</taxon>
        <taxon>Flavobacteriia</taxon>
        <taxon>Flavobacteriales</taxon>
        <taxon>Flavobacteriaceae</taxon>
        <taxon>Salegentibacter</taxon>
    </lineage>
</organism>
<proteinExistence type="inferred from homology"/>
<dbReference type="InterPro" id="IPR010819">
    <property type="entry name" value="AGE/CE"/>
</dbReference>
<dbReference type="SUPFAM" id="SSF48208">
    <property type="entry name" value="Six-hairpin glycosidases"/>
    <property type="match status" value="1"/>
</dbReference>
<dbReference type="RefSeq" id="WP_057481865.1">
    <property type="nucleotide sequence ID" value="NZ_BMWR01000013.1"/>
</dbReference>
<sequence length="458" mass="53273">MKKIILLVSCFSLLYSCNSNKSKKDNNEIERENSNQALIAEFENAADKDLLKKWYPLVIDKEDGGYYSQVTHDFKLGEEHNKMVVTQARHIWTNAKASKRNQEEDSSYLKNAAHGFEFLRDIMWDKENGGFHNLVNKSGEPIIKKGEAKTAYGNSFAIYALAAYYDASGNEEALDLAKKTFRWLEEHSHDKKYKGYFQHLEMNGTPVKRTAEMASTSDIGYKDQNSSIHLMEAFTELYRVWPNDLVGERLEELLLIIRDTIVNDDDYMNLFFERDWTPVSFKEKSKEEIKKHYYLDHISPGHDVETAFLMLDASEALGLKNDSLTLQTAKRMVDHSLETGWDKKVGGFYDGGYYFEGEDEITTVNDKKNWWAQAEGLNTLLIMAEKFPEDETNYRKYFNELWSYTKTYMMDQEQGGWYEWGIDKTPGAKTALKGHIWKATYHNYRALSHVADRLREMK</sequence>
<keyword evidence="4" id="KW-1185">Reference proteome</keyword>
<dbReference type="Gene3D" id="1.50.10.10">
    <property type="match status" value="1"/>
</dbReference>
<dbReference type="Pfam" id="PF07221">
    <property type="entry name" value="GlcNAc_2-epim"/>
    <property type="match status" value="1"/>
</dbReference>
<keyword evidence="2" id="KW-0413">Isomerase</keyword>
<dbReference type="EMBL" id="LKTP01000013">
    <property type="protein sequence ID" value="KRG28864.1"/>
    <property type="molecule type" value="Genomic_DNA"/>
</dbReference>
<comment type="similarity">
    <text evidence="1">Belongs to the N-acylglucosamine 2-epimerase family.</text>
</comment>
<dbReference type="AlphaFoldDB" id="A0A0Q9Z7F9"/>